<evidence type="ECO:0000256" key="1">
    <source>
        <dbReference type="SAM" id="MobiDB-lite"/>
    </source>
</evidence>
<feature type="compositionally biased region" description="Polar residues" evidence="1">
    <location>
        <begin position="154"/>
        <end position="163"/>
    </location>
</feature>
<name>A0ABT7VW27_9GAMM</name>
<feature type="region of interest" description="Disordered" evidence="1">
    <location>
        <begin position="110"/>
        <end position="223"/>
    </location>
</feature>
<comment type="caution">
    <text evidence="2">The sequence shown here is derived from an EMBL/GenBank/DDBJ whole genome shotgun (WGS) entry which is preliminary data.</text>
</comment>
<feature type="compositionally biased region" description="Low complexity" evidence="1">
    <location>
        <begin position="192"/>
        <end position="210"/>
    </location>
</feature>
<evidence type="ECO:0000313" key="3">
    <source>
        <dbReference type="Proteomes" id="UP001171945"/>
    </source>
</evidence>
<protein>
    <recommendedName>
        <fullName evidence="4">Lipoprotein</fullName>
    </recommendedName>
</protein>
<organism evidence="2 3">
    <name type="scientific">Candidatus Marithioploca araucensis</name>
    <dbReference type="NCBI Taxonomy" id="70273"/>
    <lineage>
        <taxon>Bacteria</taxon>
        <taxon>Pseudomonadati</taxon>
        <taxon>Pseudomonadota</taxon>
        <taxon>Gammaproteobacteria</taxon>
        <taxon>Thiotrichales</taxon>
        <taxon>Thiotrichaceae</taxon>
        <taxon>Candidatus Marithioploca</taxon>
    </lineage>
</organism>
<dbReference type="Proteomes" id="UP001171945">
    <property type="component" value="Unassembled WGS sequence"/>
</dbReference>
<dbReference type="EMBL" id="JAUCGM010000868">
    <property type="protein sequence ID" value="MDM8563782.1"/>
    <property type="molecule type" value="Genomic_DNA"/>
</dbReference>
<sequence>MLNIQNVLRRLRPVSMLLLVYIVGCAPIYTENTDYPIGTGGDYPIGTGVGGGVASQQSEIHTRSSTTYVPTPIFISPDDEFGYRRHYYSPHYYSPYYSPYYYTNEPRVRKMRKAKKSRNRARAKKRKTATSAKQDQTLPKHAPKQAIGQKPAFSINQKPSKNAPQVIENRQPALPINTPKQKYNSKIRKQVQSRQVSPQPVRRAQPARRAAPTRRARRAKRRN</sequence>
<evidence type="ECO:0008006" key="4">
    <source>
        <dbReference type="Google" id="ProtNLM"/>
    </source>
</evidence>
<proteinExistence type="predicted"/>
<evidence type="ECO:0000313" key="2">
    <source>
        <dbReference type="EMBL" id="MDM8563782.1"/>
    </source>
</evidence>
<gene>
    <name evidence="2" type="ORF">QUF54_10560</name>
</gene>
<feature type="compositionally biased region" description="Basic residues" evidence="1">
    <location>
        <begin position="110"/>
        <end position="128"/>
    </location>
</feature>
<keyword evidence="3" id="KW-1185">Reference proteome</keyword>
<feature type="compositionally biased region" description="Basic residues" evidence="1">
    <location>
        <begin position="211"/>
        <end position="223"/>
    </location>
</feature>
<reference evidence="2" key="1">
    <citation type="submission" date="2023-06" db="EMBL/GenBank/DDBJ databases">
        <title>Uncultivated large filamentous bacteria from sulfidic sediments reveal new species and different genomic features in energy metabolism and defense.</title>
        <authorList>
            <person name="Fonseca A."/>
        </authorList>
    </citation>
    <scope>NUCLEOTIDE SEQUENCE</scope>
    <source>
        <strain evidence="2">HSG4</strain>
    </source>
</reference>
<accession>A0ABT7VW27</accession>